<organism evidence="2 3">
    <name type="scientific">Flavobacterium hydrophilum</name>
    <dbReference type="NCBI Taxonomy" id="2211445"/>
    <lineage>
        <taxon>Bacteria</taxon>
        <taxon>Pseudomonadati</taxon>
        <taxon>Bacteroidota</taxon>
        <taxon>Flavobacteriia</taxon>
        <taxon>Flavobacteriales</taxon>
        <taxon>Flavobacteriaceae</taxon>
        <taxon>Flavobacterium</taxon>
    </lineage>
</organism>
<evidence type="ECO:0000313" key="2">
    <source>
        <dbReference type="EMBL" id="PXY44201.1"/>
    </source>
</evidence>
<evidence type="ECO:0000259" key="1">
    <source>
        <dbReference type="Pfam" id="PF06877"/>
    </source>
</evidence>
<protein>
    <recommendedName>
        <fullName evidence="1">Regulator of ribonuclease activity B domain-containing protein</fullName>
    </recommendedName>
</protein>
<comment type="caution">
    <text evidence="2">The sequence shown here is derived from an EMBL/GenBank/DDBJ whole genome shotgun (WGS) entry which is preliminary data.</text>
</comment>
<sequence length="137" mass="16585">MEILRFLKPKQKKQFISETDFIMNQHKQFRLATESLVSLRDAAVEEEDELKIDYFFYTDTLEKSQKIEKEIRKMNYVVNQEIAFNNKNLFIISGRTTEIRMMHEALRKWVEEMCALGYKYDCSFDSWKIVHEEKIQI</sequence>
<gene>
    <name evidence="2" type="ORF">DMB68_17360</name>
</gene>
<dbReference type="InterPro" id="IPR036701">
    <property type="entry name" value="RraB-like_sf"/>
</dbReference>
<keyword evidence="3" id="KW-1185">Reference proteome</keyword>
<proteinExistence type="predicted"/>
<dbReference type="Proteomes" id="UP000247681">
    <property type="component" value="Unassembled WGS sequence"/>
</dbReference>
<feature type="domain" description="Regulator of ribonuclease activity B" evidence="1">
    <location>
        <begin position="38"/>
        <end position="127"/>
    </location>
</feature>
<reference evidence="2 3" key="1">
    <citation type="submission" date="2018-05" db="EMBL/GenBank/DDBJ databases">
        <title>Flavobacterium sp. strain IMCC34758, incomplete genome.</title>
        <authorList>
            <person name="Joung Y."/>
        </authorList>
    </citation>
    <scope>NUCLEOTIDE SEQUENCE [LARGE SCALE GENOMIC DNA]</scope>
    <source>
        <strain evidence="2 3">IMCC34758</strain>
    </source>
</reference>
<dbReference type="InterPro" id="IPR009671">
    <property type="entry name" value="RraB_dom"/>
</dbReference>
<accession>A0A2V4BYU9</accession>
<dbReference type="Gene3D" id="3.30.70.970">
    <property type="entry name" value="RraB-like"/>
    <property type="match status" value="1"/>
</dbReference>
<dbReference type="Pfam" id="PF06877">
    <property type="entry name" value="RraB"/>
    <property type="match status" value="1"/>
</dbReference>
<evidence type="ECO:0000313" key="3">
    <source>
        <dbReference type="Proteomes" id="UP000247681"/>
    </source>
</evidence>
<name>A0A2V4BYU9_9FLAO</name>
<dbReference type="OrthoDB" id="1359268at2"/>
<dbReference type="EMBL" id="QJHL01000004">
    <property type="protein sequence ID" value="PXY44201.1"/>
    <property type="molecule type" value="Genomic_DNA"/>
</dbReference>
<dbReference type="AlphaFoldDB" id="A0A2V4BYU9"/>
<dbReference type="SUPFAM" id="SSF89946">
    <property type="entry name" value="Hypothetical protein VC0424"/>
    <property type="match status" value="1"/>
</dbReference>